<gene>
    <name evidence="8" type="ORF">JQN70_09320</name>
</gene>
<keyword evidence="9" id="KW-1185">Reference proteome</keyword>
<dbReference type="Gene3D" id="1.10.10.1320">
    <property type="entry name" value="Anti-sigma factor, zinc-finger domain"/>
    <property type="match status" value="1"/>
</dbReference>
<dbReference type="Proteomes" id="UP001430172">
    <property type="component" value="Unassembled WGS sequence"/>
</dbReference>
<evidence type="ECO:0000259" key="7">
    <source>
        <dbReference type="Pfam" id="PF13490"/>
    </source>
</evidence>
<evidence type="ECO:0000256" key="5">
    <source>
        <dbReference type="ARBA" id="ARBA00023136"/>
    </source>
</evidence>
<dbReference type="InterPro" id="IPR027383">
    <property type="entry name" value="Znf_put"/>
</dbReference>
<accession>A0ABS2CL08</accession>
<name>A0ABS2CL08_9MICO</name>
<keyword evidence="6" id="KW-0804">Transcription</keyword>
<reference evidence="8" key="1">
    <citation type="submission" date="2021-02" db="EMBL/GenBank/DDBJ databases">
        <title>Phycicoccus sp. MQZ13P-5T, whole genome shotgun sequence.</title>
        <authorList>
            <person name="Tuo L."/>
        </authorList>
    </citation>
    <scope>NUCLEOTIDE SEQUENCE</scope>
    <source>
        <strain evidence="8">MQZ13P-5</strain>
    </source>
</reference>
<comment type="subcellular location">
    <subcellularLocation>
        <location evidence="1">Membrane</location>
        <topology evidence="1">Single-pass membrane protein</topology>
    </subcellularLocation>
</comment>
<evidence type="ECO:0000256" key="2">
    <source>
        <dbReference type="ARBA" id="ARBA00022692"/>
    </source>
</evidence>
<evidence type="ECO:0000256" key="1">
    <source>
        <dbReference type="ARBA" id="ARBA00004167"/>
    </source>
</evidence>
<keyword evidence="3" id="KW-1133">Transmembrane helix</keyword>
<sequence length="230" mass="23442">MTDDEGTPNGPDHEALRVLIGPYVLGRLDPGDTATLEVHLDTCASCRADLAELTPVAGALADVRGRAPALAEPPADLLDRVGAAVEAEGRRARRPAAWRTAGVAAAAAAVAVAVTLTGVRLAEPPPGPFEPVPVAVAAPGVTASAGVVPHTWGVEVRLSARGFDAGDRYRVVVLGEDGRSYPAGEFVGTGSRPMVCNLNSSVLRADAGGFEVLDTAGTVLARSTFAPPRA</sequence>
<dbReference type="PANTHER" id="PTHR37461">
    <property type="entry name" value="ANTI-SIGMA-K FACTOR RSKA"/>
    <property type="match status" value="1"/>
</dbReference>
<dbReference type="InterPro" id="IPR051474">
    <property type="entry name" value="Anti-sigma-K/W_factor"/>
</dbReference>
<keyword evidence="4" id="KW-0805">Transcription regulation</keyword>
<keyword evidence="5" id="KW-0472">Membrane</keyword>
<evidence type="ECO:0000313" key="8">
    <source>
        <dbReference type="EMBL" id="MBM6400582.1"/>
    </source>
</evidence>
<evidence type="ECO:0000256" key="3">
    <source>
        <dbReference type="ARBA" id="ARBA00022989"/>
    </source>
</evidence>
<keyword evidence="2" id="KW-0812">Transmembrane</keyword>
<dbReference type="RefSeq" id="WP_204131060.1">
    <property type="nucleotide sequence ID" value="NZ_JAFDVD010000009.1"/>
</dbReference>
<dbReference type="EMBL" id="JAFDVD010000009">
    <property type="protein sequence ID" value="MBM6400582.1"/>
    <property type="molecule type" value="Genomic_DNA"/>
</dbReference>
<organism evidence="8 9">
    <name type="scientific">Phycicoccus sonneratiae</name>
    <dbReference type="NCBI Taxonomy" id="2807628"/>
    <lineage>
        <taxon>Bacteria</taxon>
        <taxon>Bacillati</taxon>
        <taxon>Actinomycetota</taxon>
        <taxon>Actinomycetes</taxon>
        <taxon>Micrococcales</taxon>
        <taxon>Intrasporangiaceae</taxon>
        <taxon>Phycicoccus</taxon>
    </lineage>
</organism>
<comment type="caution">
    <text evidence="8">The sequence shown here is derived from an EMBL/GenBank/DDBJ whole genome shotgun (WGS) entry which is preliminary data.</text>
</comment>
<evidence type="ECO:0000256" key="4">
    <source>
        <dbReference type="ARBA" id="ARBA00023015"/>
    </source>
</evidence>
<proteinExistence type="predicted"/>
<dbReference type="InterPro" id="IPR041916">
    <property type="entry name" value="Anti_sigma_zinc_sf"/>
</dbReference>
<dbReference type="Pfam" id="PF13490">
    <property type="entry name" value="zf-HC2"/>
    <property type="match status" value="1"/>
</dbReference>
<dbReference type="PANTHER" id="PTHR37461:SF1">
    <property type="entry name" value="ANTI-SIGMA-K FACTOR RSKA"/>
    <property type="match status" value="1"/>
</dbReference>
<protein>
    <submittedName>
        <fullName evidence="8">Zf-HC2 domain-containing protein</fullName>
    </submittedName>
</protein>
<evidence type="ECO:0000313" key="9">
    <source>
        <dbReference type="Proteomes" id="UP001430172"/>
    </source>
</evidence>
<feature type="domain" description="Putative zinc-finger" evidence="7">
    <location>
        <begin position="17"/>
        <end position="47"/>
    </location>
</feature>
<evidence type="ECO:0000256" key="6">
    <source>
        <dbReference type="ARBA" id="ARBA00023163"/>
    </source>
</evidence>